<dbReference type="EMBL" id="FNDO01000049">
    <property type="protein sequence ID" value="SDI49657.1"/>
    <property type="molecule type" value="Genomic_DNA"/>
</dbReference>
<dbReference type="Proteomes" id="UP000183670">
    <property type="component" value="Unassembled WGS sequence"/>
</dbReference>
<proteinExistence type="predicted"/>
<keyword evidence="1" id="KW-1133">Transmembrane helix</keyword>
<dbReference type="AlphaFoldDB" id="A0A1G6GBF6"/>
<evidence type="ECO:0000313" key="3">
    <source>
        <dbReference type="EMBL" id="SDI49657.1"/>
    </source>
</evidence>
<name>A0A1G6GBF6_BACOV</name>
<evidence type="ECO:0000313" key="2">
    <source>
        <dbReference type="EMBL" id="SDB78516.1"/>
    </source>
</evidence>
<evidence type="ECO:0000256" key="1">
    <source>
        <dbReference type="SAM" id="Phobius"/>
    </source>
</evidence>
<protein>
    <submittedName>
        <fullName evidence="2">Uncharacterized protein</fullName>
    </submittedName>
</protein>
<evidence type="ECO:0000313" key="4">
    <source>
        <dbReference type="Proteomes" id="UP000181870"/>
    </source>
</evidence>
<dbReference type="EMBL" id="FMYE01000042">
    <property type="protein sequence ID" value="SDB78516.1"/>
    <property type="molecule type" value="Genomic_DNA"/>
</dbReference>
<gene>
    <name evidence="2" type="ORF">SAMN05192581_104229</name>
    <name evidence="3" type="ORF">SAMN05192582_104929</name>
</gene>
<keyword evidence="1" id="KW-0812">Transmembrane</keyword>
<sequence>MIYLKIYSSIFLLFLVDVFVFYYVIKRWSAGRCGEVPNGGKGLVAFRD</sequence>
<feature type="transmembrane region" description="Helical" evidence="1">
    <location>
        <begin position="6"/>
        <end position="25"/>
    </location>
</feature>
<evidence type="ECO:0000313" key="5">
    <source>
        <dbReference type="Proteomes" id="UP000183670"/>
    </source>
</evidence>
<dbReference type="Proteomes" id="UP000181870">
    <property type="component" value="Unassembled WGS sequence"/>
</dbReference>
<keyword evidence="1" id="KW-0472">Membrane</keyword>
<organism evidence="2 5">
    <name type="scientific">Bacteroides ovatus</name>
    <dbReference type="NCBI Taxonomy" id="28116"/>
    <lineage>
        <taxon>Bacteria</taxon>
        <taxon>Pseudomonadati</taxon>
        <taxon>Bacteroidota</taxon>
        <taxon>Bacteroidia</taxon>
        <taxon>Bacteroidales</taxon>
        <taxon>Bacteroidaceae</taxon>
        <taxon>Bacteroides</taxon>
    </lineage>
</organism>
<reference evidence="4 5" key="1">
    <citation type="submission" date="2016-10" db="EMBL/GenBank/DDBJ databases">
        <authorList>
            <person name="de Groot N.N."/>
        </authorList>
    </citation>
    <scope>NUCLEOTIDE SEQUENCE [LARGE SCALE GENOMIC DNA]</scope>
    <source>
        <strain evidence="2 5">NLAE-zl-C500</strain>
        <strain evidence="3 4">NLAE-zl-C57</strain>
    </source>
</reference>
<accession>A0A1G6GBF6</accession>